<dbReference type="RefSeq" id="WP_085232784.1">
    <property type="nucleotide sequence ID" value="NZ_AP022613.1"/>
</dbReference>
<dbReference type="EMBL" id="AP022613">
    <property type="protein sequence ID" value="BBZ39144.1"/>
    <property type="molecule type" value="Genomic_DNA"/>
</dbReference>
<protein>
    <submittedName>
        <fullName evidence="1">Uncharacterized protein</fullName>
    </submittedName>
</protein>
<evidence type="ECO:0000313" key="2">
    <source>
        <dbReference type="Proteomes" id="UP000467385"/>
    </source>
</evidence>
<gene>
    <name evidence="1" type="ORF">MCNS_22070</name>
</gene>
<dbReference type="Pfam" id="PF13489">
    <property type="entry name" value="Methyltransf_23"/>
    <property type="match status" value="1"/>
</dbReference>
<dbReference type="AlphaFoldDB" id="A0A1X1TDJ6"/>
<reference evidence="1 2" key="1">
    <citation type="journal article" date="2019" name="Emerg. Microbes Infect.">
        <title>Comprehensive subspecies identification of 175 nontuberculous mycobacteria species based on 7547 genomic profiles.</title>
        <authorList>
            <person name="Matsumoto Y."/>
            <person name="Kinjo T."/>
            <person name="Motooka D."/>
            <person name="Nabeya D."/>
            <person name="Jung N."/>
            <person name="Uechi K."/>
            <person name="Horii T."/>
            <person name="Iida T."/>
            <person name="Fujita J."/>
            <person name="Nakamura S."/>
        </authorList>
    </citation>
    <scope>NUCLEOTIDE SEQUENCE [LARGE SCALE GENOMIC DNA]</scope>
    <source>
        <strain evidence="1 2">JCM 14738</strain>
    </source>
</reference>
<sequence>MLRVFTTLVKRTDRERWSDPRNIYASWEPRTKMVAALVPNNSRVIEFGAAKRLLEKYLDPSCTYQPSDVVDRGPGTLVCDLNERPLPDLGADVYDVAVIIGVLEYVRDVPAVLDWLSQYVSMFVVTYACAKANGKSPRALVEKVARLRHGWVNDYREEEFRSLFTERGLKLIHDDNWENQRVFAFSRGPTAA</sequence>
<dbReference type="InterPro" id="IPR029063">
    <property type="entry name" value="SAM-dependent_MTases_sf"/>
</dbReference>
<dbReference type="Gene3D" id="3.40.50.150">
    <property type="entry name" value="Vaccinia Virus protein VP39"/>
    <property type="match status" value="1"/>
</dbReference>
<dbReference type="STRING" id="44010.AWC00_11540"/>
<dbReference type="SUPFAM" id="SSF53335">
    <property type="entry name" value="S-adenosyl-L-methionine-dependent methyltransferases"/>
    <property type="match status" value="1"/>
</dbReference>
<accession>A0A1X1TDJ6</accession>
<proteinExistence type="predicted"/>
<organism evidence="1 2">
    <name type="scientific">Mycobacterium conspicuum</name>
    <dbReference type="NCBI Taxonomy" id="44010"/>
    <lineage>
        <taxon>Bacteria</taxon>
        <taxon>Bacillati</taxon>
        <taxon>Actinomycetota</taxon>
        <taxon>Actinomycetes</taxon>
        <taxon>Mycobacteriales</taxon>
        <taxon>Mycobacteriaceae</taxon>
        <taxon>Mycobacterium</taxon>
    </lineage>
</organism>
<dbReference type="OrthoDB" id="9806525at2"/>
<keyword evidence="2" id="KW-1185">Reference proteome</keyword>
<name>A0A1X1TDJ6_9MYCO</name>
<dbReference type="Proteomes" id="UP000467385">
    <property type="component" value="Chromosome"/>
</dbReference>
<evidence type="ECO:0000313" key="1">
    <source>
        <dbReference type="EMBL" id="BBZ39144.1"/>
    </source>
</evidence>